<evidence type="ECO:0000259" key="2">
    <source>
        <dbReference type="Pfam" id="PF07282"/>
    </source>
</evidence>
<dbReference type="Pfam" id="PF07282">
    <property type="entry name" value="Cas12f1-like_TNB"/>
    <property type="match status" value="1"/>
</dbReference>
<feature type="domain" description="Cas12f1-like TNB" evidence="2">
    <location>
        <begin position="297"/>
        <end position="360"/>
    </location>
</feature>
<protein>
    <submittedName>
        <fullName evidence="3">Putative transposase</fullName>
    </submittedName>
</protein>
<evidence type="ECO:0000313" key="4">
    <source>
        <dbReference type="Proteomes" id="UP000580051"/>
    </source>
</evidence>
<accession>A0A6V8NM18</accession>
<organism evidence="3 4">
    <name type="scientific">Candidatus Hakubella thermalkaliphila</name>
    <dbReference type="NCBI Taxonomy" id="2754717"/>
    <lineage>
        <taxon>Bacteria</taxon>
        <taxon>Bacillati</taxon>
        <taxon>Actinomycetota</taxon>
        <taxon>Actinomycetota incertae sedis</taxon>
        <taxon>Candidatus Hakubellales</taxon>
        <taxon>Candidatus Hakubellaceae</taxon>
        <taxon>Candidatus Hakubella</taxon>
    </lineage>
</organism>
<evidence type="ECO:0000313" key="3">
    <source>
        <dbReference type="EMBL" id="GFP21295.1"/>
    </source>
</evidence>
<comment type="caution">
    <text evidence="3">The sequence shown here is derived from an EMBL/GenBank/DDBJ whole genome shotgun (WGS) entry which is preliminary data.</text>
</comment>
<dbReference type="Proteomes" id="UP000580051">
    <property type="component" value="Unassembled WGS sequence"/>
</dbReference>
<proteinExistence type="predicted"/>
<keyword evidence="1" id="KW-0238">DNA-binding</keyword>
<reference evidence="3 4" key="1">
    <citation type="journal article" date="2020" name="Front. Microbiol.">
        <title>Single-cell genomics of novel Actinobacteria with the Wood-Ljungdahl pathway discovered in a serpentinizing system.</title>
        <authorList>
            <person name="Merino N."/>
            <person name="Kawai M."/>
            <person name="Boyd E.S."/>
            <person name="Colman D.R."/>
            <person name="McGlynn S.E."/>
            <person name="Nealson K.H."/>
            <person name="Kurokawa K."/>
            <person name="Hongoh Y."/>
        </authorList>
    </citation>
    <scope>NUCLEOTIDE SEQUENCE [LARGE SCALE GENOMIC DNA]</scope>
    <source>
        <strain evidence="3 4">S06</strain>
    </source>
</reference>
<dbReference type="NCBIfam" id="NF040570">
    <property type="entry name" value="guided_TnpB"/>
    <property type="match status" value="1"/>
</dbReference>
<dbReference type="AlphaFoldDB" id="A0A6V8NM18"/>
<dbReference type="InterPro" id="IPR010095">
    <property type="entry name" value="Cas12f1-like_TNB"/>
</dbReference>
<dbReference type="EMBL" id="BLRV01000032">
    <property type="protein sequence ID" value="GFP21295.1"/>
    <property type="molecule type" value="Genomic_DNA"/>
</dbReference>
<dbReference type="RefSeq" id="WP_176226426.1">
    <property type="nucleotide sequence ID" value="NZ_BLRV01000032.1"/>
</dbReference>
<gene>
    <name evidence="3" type="ORF">HKBW3S06_00521</name>
</gene>
<evidence type="ECO:0000256" key="1">
    <source>
        <dbReference type="ARBA" id="ARBA00023125"/>
    </source>
</evidence>
<dbReference type="GO" id="GO:0003677">
    <property type="term" value="F:DNA binding"/>
    <property type="evidence" value="ECO:0007669"/>
    <property type="project" value="UniProtKB-KW"/>
</dbReference>
<name>A0A6V8NM18_9ACTN</name>
<sequence length="425" mass="48641">MVKKAITHLKLDQANPGKLRKLDQLALEHQRVVQAYVDWLIERQIDQPNKYADIPEQHVPTPLSDRWQRCAWQQACGIVQSWYANGRETPPVLRNICLQANANVVVIEPSHTPQFDFWLRISTLEAGNPVRVPITLYNRAKETIAEFPKLCTGVTLNKRDGQWYATFVVERRGAKAQSSQVIGVDIGMVSIVSTSGGQRYGQISPELRKRLERAVEKHRRKQKLNACLKRKDIPTVDLGDNRTNAFSRNEIGRALNQMLDELLKGSAVALERLSVKDMRFKSRQMNRVLRASQLGYVRDKLKFKLDERGIRYRSVQPAYSSQQCSHCGFTFSLNRRSQAEFRCLWCGYEANADENAAANLAERFGDEELNLLPFREVETVLAMRFMRRLPDARSASAGLDTRVNEVAYLHLGQSARLKHPWHSCL</sequence>